<feature type="compositionally biased region" description="Basic and acidic residues" evidence="1">
    <location>
        <begin position="78"/>
        <end position="96"/>
    </location>
</feature>
<keyword evidence="4" id="KW-1185">Reference proteome</keyword>
<feature type="compositionally biased region" description="Low complexity" evidence="1">
    <location>
        <begin position="28"/>
        <end position="38"/>
    </location>
</feature>
<feature type="transmembrane region" description="Helical" evidence="2">
    <location>
        <begin position="553"/>
        <end position="571"/>
    </location>
</feature>
<feature type="transmembrane region" description="Helical" evidence="2">
    <location>
        <begin position="501"/>
        <end position="519"/>
    </location>
</feature>
<accession>A0A6M8B2P7</accession>
<keyword evidence="2" id="KW-0472">Membrane</keyword>
<keyword evidence="2" id="KW-0812">Transmembrane</keyword>
<sequence length="593" mass="60117">MTTHRPDQPDELGSASTPEQTIEPLDSAGEPAPSLELPAPAPIVGDNGEIITTGGPSLPDGLPGAIPPGTGAALAARRGQEARDAEGAPRDGHIQDDQGAAADNTDNTDDAGQGFAALDEEALAVGPATYPMGRPASDPFRSDEEIEAEYEASQAARAQRSEEAGDEEAAGGMADDGAEPAAAGAPPDEPVMTEPEATAQAVTVPPPLPGAPIRRRSRPRDPDDERESTAVRRRSLFPQTVPVEDAARDGSQAVDDAGASASADDAGIAGAPVSGASGASASSASSATSPTSATSALTGGSAPTPGAGTPALRVEAASAPDEPEPSGSHWTSKSSWTPDPSSSPLPPAPPLPSSTAAPVASPEEAAPDWSSVIAPGASDGEDDTASAASPAAAPVRRRRRAEARKPAFVDEEPDVDDDVLLDGSTVVGKPASRFGAHWAGILIAVVLLPLSWFFGHSARHSFGTTAARNPEGAMSVNGVIVIALSALCLGIGLWMARRSSLGTILVGALTALAGIPGLISPAATHRVLEQALGAAADRTSLGKDLLEFLWLDLSRGTFLLVGIVVLMVGIVSHSARRAGRREQEVIDRVRKAS</sequence>
<gene>
    <name evidence="3" type="ORF">HPC72_00770</name>
</gene>
<evidence type="ECO:0000313" key="3">
    <source>
        <dbReference type="EMBL" id="QKD78987.1"/>
    </source>
</evidence>
<feature type="transmembrane region" description="Helical" evidence="2">
    <location>
        <begin position="474"/>
        <end position="494"/>
    </location>
</feature>
<protein>
    <submittedName>
        <fullName evidence="3">Uncharacterized protein</fullName>
    </submittedName>
</protein>
<feature type="compositionally biased region" description="Pro residues" evidence="1">
    <location>
        <begin position="341"/>
        <end position="352"/>
    </location>
</feature>
<feature type="transmembrane region" description="Helical" evidence="2">
    <location>
        <begin position="434"/>
        <end position="454"/>
    </location>
</feature>
<evidence type="ECO:0000256" key="2">
    <source>
        <dbReference type="SAM" id="Phobius"/>
    </source>
</evidence>
<keyword evidence="2" id="KW-1133">Transmembrane helix</keyword>
<dbReference type="AlphaFoldDB" id="A0A6M8B2P7"/>
<feature type="compositionally biased region" description="Low complexity" evidence="1">
    <location>
        <begin position="97"/>
        <end position="114"/>
    </location>
</feature>
<evidence type="ECO:0000256" key="1">
    <source>
        <dbReference type="SAM" id="MobiDB-lite"/>
    </source>
</evidence>
<feature type="compositionally biased region" description="Low complexity" evidence="1">
    <location>
        <begin position="353"/>
        <end position="368"/>
    </location>
</feature>
<evidence type="ECO:0000313" key="4">
    <source>
        <dbReference type="Proteomes" id="UP000504752"/>
    </source>
</evidence>
<feature type="compositionally biased region" description="Low complexity" evidence="1">
    <location>
        <begin position="249"/>
        <end position="311"/>
    </location>
</feature>
<dbReference type="Proteomes" id="UP000504752">
    <property type="component" value="Chromosome"/>
</dbReference>
<feature type="compositionally biased region" description="Basic and acidic residues" evidence="1">
    <location>
        <begin position="219"/>
        <end position="230"/>
    </location>
</feature>
<organism evidence="3 4">
    <name type="scientific">Actinomyces marmotae</name>
    <dbReference type="NCBI Taxonomy" id="2737173"/>
    <lineage>
        <taxon>Bacteria</taxon>
        <taxon>Bacillati</taxon>
        <taxon>Actinomycetota</taxon>
        <taxon>Actinomycetes</taxon>
        <taxon>Actinomycetales</taxon>
        <taxon>Actinomycetaceae</taxon>
        <taxon>Actinomyces</taxon>
    </lineage>
</organism>
<feature type="region of interest" description="Disordered" evidence="1">
    <location>
        <begin position="1"/>
        <end position="410"/>
    </location>
</feature>
<dbReference type="KEGG" id="amam:HPC72_00770"/>
<proteinExistence type="predicted"/>
<name>A0A6M8B2P7_9ACTO</name>
<dbReference type="RefSeq" id="WP_159522706.1">
    <property type="nucleotide sequence ID" value="NZ_CP053642.1"/>
</dbReference>
<dbReference type="EMBL" id="CP053642">
    <property type="protein sequence ID" value="QKD78987.1"/>
    <property type="molecule type" value="Genomic_DNA"/>
</dbReference>
<feature type="compositionally biased region" description="Low complexity" evidence="1">
    <location>
        <begin position="385"/>
        <end position="394"/>
    </location>
</feature>
<feature type="compositionally biased region" description="Low complexity" evidence="1">
    <location>
        <begin position="170"/>
        <end position="186"/>
    </location>
</feature>
<reference evidence="3 4" key="1">
    <citation type="submission" date="2020-05" db="EMBL/GenBank/DDBJ databases">
        <title>Actinomyces sp. zg-325.</title>
        <authorList>
            <person name="Yang C."/>
        </authorList>
    </citation>
    <scope>NUCLEOTIDE SEQUENCE [LARGE SCALE GENOMIC DNA]</scope>
    <source>
        <strain evidence="4">zg-325</strain>
    </source>
</reference>